<evidence type="ECO:0000313" key="4">
    <source>
        <dbReference type="Proteomes" id="UP000027341"/>
    </source>
</evidence>
<gene>
    <name evidence="3" type="ORF">EI16_01565</name>
</gene>
<dbReference type="Pfam" id="PF14340">
    <property type="entry name" value="DUF4395"/>
    <property type="match status" value="1"/>
</dbReference>
<dbReference type="AlphaFoldDB" id="A0A066ZXE1"/>
<feature type="transmembrane region" description="Helical" evidence="1">
    <location>
        <begin position="28"/>
        <end position="47"/>
    </location>
</feature>
<evidence type="ECO:0000313" key="3">
    <source>
        <dbReference type="EMBL" id="KDN95026.1"/>
    </source>
</evidence>
<keyword evidence="1" id="KW-0472">Membrane</keyword>
<evidence type="ECO:0000256" key="1">
    <source>
        <dbReference type="SAM" id="Phobius"/>
    </source>
</evidence>
<dbReference type="Proteomes" id="UP000027341">
    <property type="component" value="Unassembled WGS sequence"/>
</dbReference>
<dbReference type="STRING" id="28885.EI16_01565"/>
<keyword evidence="4" id="KW-1185">Reference proteome</keyword>
<dbReference type="EMBL" id="JMIU01000001">
    <property type="protein sequence ID" value="KDN95026.1"/>
    <property type="molecule type" value="Genomic_DNA"/>
</dbReference>
<protein>
    <recommendedName>
        <fullName evidence="2">DUF4395 domain-containing protein</fullName>
    </recommendedName>
</protein>
<dbReference type="InterPro" id="IPR025508">
    <property type="entry name" value="DUF4395"/>
</dbReference>
<dbReference type="RefSeq" id="WP_051622953.1">
    <property type="nucleotide sequence ID" value="NZ_AP020335.1"/>
</dbReference>
<sequence>MSWFKNTWFRDPNEEILFINDTAVRIRAGMMLAIPLFMALTLFDVAYTSPWIVNTNSIEDTYEVNDASQIIYSGEMTRRTYDYTVQTALLFYGLFELLAGMFVWTSRLSPTIHLSTYLARNKRAEWKPLTPKRFAWSLGITLVTLCLVFFNPDVFANWVNALFGAELLPTTYNYIPYWFPVNLVWVCIALMWFEAVLGFCLGCKIHSLLVWMGIIKEPCYACHNIDWDEIRRKHEVT</sequence>
<keyword evidence="1" id="KW-1133">Transmembrane helix</keyword>
<feature type="domain" description="DUF4395" evidence="2">
    <location>
        <begin position="42"/>
        <end position="209"/>
    </location>
</feature>
<feature type="transmembrane region" description="Helical" evidence="1">
    <location>
        <begin position="83"/>
        <end position="104"/>
    </location>
</feature>
<feature type="transmembrane region" description="Helical" evidence="1">
    <location>
        <begin position="133"/>
        <end position="150"/>
    </location>
</feature>
<feature type="transmembrane region" description="Helical" evidence="1">
    <location>
        <begin position="177"/>
        <end position="202"/>
    </location>
</feature>
<name>A0A066ZXE1_HYDMR</name>
<accession>A0A066ZXE1</accession>
<organism evidence="3 4">
    <name type="scientific">Hydrogenovibrio marinus</name>
    <dbReference type="NCBI Taxonomy" id="28885"/>
    <lineage>
        <taxon>Bacteria</taxon>
        <taxon>Pseudomonadati</taxon>
        <taxon>Pseudomonadota</taxon>
        <taxon>Gammaproteobacteria</taxon>
        <taxon>Thiotrichales</taxon>
        <taxon>Piscirickettsiaceae</taxon>
        <taxon>Hydrogenovibrio</taxon>
    </lineage>
</organism>
<proteinExistence type="predicted"/>
<evidence type="ECO:0000259" key="2">
    <source>
        <dbReference type="Pfam" id="PF14340"/>
    </source>
</evidence>
<keyword evidence="1" id="KW-0812">Transmembrane</keyword>
<comment type="caution">
    <text evidence="3">The sequence shown here is derived from an EMBL/GenBank/DDBJ whole genome shotgun (WGS) entry which is preliminary data.</text>
</comment>
<reference evidence="3 4" key="1">
    <citation type="submission" date="2014-04" db="EMBL/GenBank/DDBJ databases">
        <title>Draft genome sequence of Hydrogenovibrio marinus MH-110, a model organism for aerobic H2 metabolism.</title>
        <authorList>
            <person name="Cha H.J."/>
            <person name="Jo B.H."/>
            <person name="Hwang B.H."/>
        </authorList>
    </citation>
    <scope>NUCLEOTIDE SEQUENCE [LARGE SCALE GENOMIC DNA]</scope>
    <source>
        <strain evidence="3 4">MH-110</strain>
    </source>
</reference>